<protein>
    <recommendedName>
        <fullName evidence="6">NF-kappa-B-repressing factor</fullName>
    </recommendedName>
</protein>
<dbReference type="SMART" id="SM00443">
    <property type="entry name" value="G_patch"/>
    <property type="match status" value="1"/>
</dbReference>
<evidence type="ECO:0000256" key="1">
    <source>
        <dbReference type="SAM" id="MobiDB-lite"/>
    </source>
</evidence>
<dbReference type="SMART" id="SM00358">
    <property type="entry name" value="DSRM"/>
    <property type="match status" value="2"/>
</dbReference>
<dbReference type="Pfam" id="PF01585">
    <property type="entry name" value="G-patch"/>
    <property type="match status" value="1"/>
</dbReference>
<feature type="domain" description="G-patch" evidence="2">
    <location>
        <begin position="622"/>
        <end position="667"/>
    </location>
</feature>
<dbReference type="SUPFAM" id="SSF82708">
    <property type="entry name" value="R3H domain"/>
    <property type="match status" value="1"/>
</dbReference>
<evidence type="ECO:0000313" key="4">
    <source>
        <dbReference type="EMBL" id="CAJ0942954.1"/>
    </source>
</evidence>
<accession>A0ABN9LIV3</accession>
<feature type="domain" description="R3H" evidence="3">
    <location>
        <begin position="670"/>
        <end position="734"/>
    </location>
</feature>
<dbReference type="PANTHER" id="PTHR48430:SF1">
    <property type="entry name" value="PARTNER OF XRN-2 PROTEIN 1"/>
    <property type="match status" value="1"/>
</dbReference>
<dbReference type="CDD" id="cd02640">
    <property type="entry name" value="R3H_NRF"/>
    <property type="match status" value="1"/>
</dbReference>
<dbReference type="Pfam" id="PF26535">
    <property type="entry name" value="DSRM_CARF"/>
    <property type="match status" value="1"/>
</dbReference>
<dbReference type="Pfam" id="PF01424">
    <property type="entry name" value="R3H"/>
    <property type="match status" value="1"/>
</dbReference>
<dbReference type="Gene3D" id="3.30.160.20">
    <property type="match status" value="2"/>
</dbReference>
<sequence>MELVVLEHNNSRERKLSINPMRAGSSTEDVLLQHDKRYGEQLTQKVHQMADGIDIGEVPSYELVPGAKATKRPTTSDAGAAGQPQKKKLGPRPRFEPVHFVVSTVEDDKQFQVTEKTSNNTSNNEKASPPRWTNAVQDYIEAEESSEMEWNPSPYIYDPYVIDEPSKSDCSNFMTKMEQDYSAKFESHNSNLSKDFRSNVLDSWTGVNRQGRKGIGFEKPPKKSGRFGKETASSSVGCTMQTLDKPSFLNQLSAFVKQNMQNPQMASGSSRINYTYVLTVSVQACKTNPEYIYVPIREIPPSDLPRLGKIPSDGFACEVRCQDVYLATGYSWTKIGARDKAAELAIQLLVKPMLKVISVRRKFGYGYRDDLVVCPSDSPTTEYPPALKQDGGHEGALAGQQSSETLKGASTKPWSEFTLIENACDAVGILNNSATLNKMTVDYKYDMMPNNSWRCSVYVQDHCVAEAYGNKKNSKHASAEKAVEVLKSLQANKPKSDLARSTGNGAITSLKDIVICETEENAICILNATAQFNKVSIEYEFERTSEVNWKCKVFIAQELVAEAIGIKKTVKREAAEAAVMVLKKTQPVIINSLKNGPAEDAISRDQMRSLSNQTAYTQQIKEDNIGNQLLRKMGWTGGGLGKEGDGIAEPICVKEKFSREGLGLAAATQNITKGDIHKIIRDYALSGNQEDLTFSKELTNEERKQIHKTVRKYGLKSKSYGNRGQRFLVVSRKRKQMDLVHQLRQEGQVGYYALVLPDQ</sequence>
<dbReference type="Gene3D" id="3.30.1370.50">
    <property type="entry name" value="R3H-like domain"/>
    <property type="match status" value="1"/>
</dbReference>
<feature type="compositionally biased region" description="Low complexity" evidence="1">
    <location>
        <begin position="114"/>
        <end position="126"/>
    </location>
</feature>
<feature type="region of interest" description="Disordered" evidence="1">
    <location>
        <begin position="212"/>
        <end position="231"/>
    </location>
</feature>
<keyword evidence="5" id="KW-1185">Reference proteome</keyword>
<evidence type="ECO:0008006" key="6">
    <source>
        <dbReference type="Google" id="ProtNLM"/>
    </source>
</evidence>
<dbReference type="InterPro" id="IPR000467">
    <property type="entry name" value="G_patch_dom"/>
</dbReference>
<dbReference type="InterPro" id="IPR034071">
    <property type="entry name" value="R3H_NRF"/>
</dbReference>
<evidence type="ECO:0000259" key="2">
    <source>
        <dbReference type="PROSITE" id="PS50174"/>
    </source>
</evidence>
<proteinExistence type="predicted"/>
<dbReference type="InterPro" id="IPR036867">
    <property type="entry name" value="R3H_dom_sf"/>
</dbReference>
<feature type="region of interest" description="Disordered" evidence="1">
    <location>
        <begin position="113"/>
        <end position="133"/>
    </location>
</feature>
<feature type="region of interest" description="Disordered" evidence="1">
    <location>
        <begin position="69"/>
        <end position="93"/>
    </location>
</feature>
<name>A0ABN9LIV3_9NEOB</name>
<dbReference type="InterPro" id="IPR058828">
    <property type="entry name" value="DSRM_CARF/NKRF"/>
</dbReference>
<reference evidence="4" key="1">
    <citation type="submission" date="2023-07" db="EMBL/GenBank/DDBJ databases">
        <authorList>
            <person name="Stuckert A."/>
        </authorList>
    </citation>
    <scope>NUCLEOTIDE SEQUENCE</scope>
</reference>
<dbReference type="Proteomes" id="UP001176940">
    <property type="component" value="Unassembled WGS sequence"/>
</dbReference>
<dbReference type="EMBL" id="CAUEEQ010020585">
    <property type="protein sequence ID" value="CAJ0942954.1"/>
    <property type="molecule type" value="Genomic_DNA"/>
</dbReference>
<dbReference type="PROSITE" id="PS50174">
    <property type="entry name" value="G_PATCH"/>
    <property type="match status" value="1"/>
</dbReference>
<gene>
    <name evidence="4" type="ORF">RIMI_LOCUS9781162</name>
</gene>
<dbReference type="SUPFAM" id="SSF54768">
    <property type="entry name" value="dsRNA-binding domain-like"/>
    <property type="match status" value="3"/>
</dbReference>
<dbReference type="InterPro" id="IPR014720">
    <property type="entry name" value="dsRBD_dom"/>
</dbReference>
<dbReference type="InterPro" id="IPR001374">
    <property type="entry name" value="R3H_dom"/>
</dbReference>
<evidence type="ECO:0000313" key="5">
    <source>
        <dbReference type="Proteomes" id="UP001176940"/>
    </source>
</evidence>
<evidence type="ECO:0000259" key="3">
    <source>
        <dbReference type="PROSITE" id="PS51061"/>
    </source>
</evidence>
<comment type="caution">
    <text evidence="4">The sequence shown here is derived from an EMBL/GenBank/DDBJ whole genome shotgun (WGS) entry which is preliminary data.</text>
</comment>
<dbReference type="PROSITE" id="PS51061">
    <property type="entry name" value="R3H"/>
    <property type="match status" value="1"/>
</dbReference>
<dbReference type="SMART" id="SM00393">
    <property type="entry name" value="R3H"/>
    <property type="match status" value="1"/>
</dbReference>
<dbReference type="PANTHER" id="PTHR48430">
    <property type="entry name" value="PARTNER OF XRN-2 PROTEIN 1"/>
    <property type="match status" value="1"/>
</dbReference>
<organism evidence="4 5">
    <name type="scientific">Ranitomeya imitator</name>
    <name type="common">mimic poison frog</name>
    <dbReference type="NCBI Taxonomy" id="111125"/>
    <lineage>
        <taxon>Eukaryota</taxon>
        <taxon>Metazoa</taxon>
        <taxon>Chordata</taxon>
        <taxon>Craniata</taxon>
        <taxon>Vertebrata</taxon>
        <taxon>Euteleostomi</taxon>
        <taxon>Amphibia</taxon>
        <taxon>Batrachia</taxon>
        <taxon>Anura</taxon>
        <taxon>Neobatrachia</taxon>
        <taxon>Hyloidea</taxon>
        <taxon>Dendrobatidae</taxon>
        <taxon>Dendrobatinae</taxon>
        <taxon>Ranitomeya</taxon>
    </lineage>
</organism>
<feature type="region of interest" description="Disordered" evidence="1">
    <location>
        <begin position="382"/>
        <end position="408"/>
    </location>
</feature>